<dbReference type="RefSeq" id="WP_066677505.1">
    <property type="nucleotide sequence ID" value="NZ_CABMIZ010000028.1"/>
</dbReference>
<reference evidence="3" key="2">
    <citation type="submission" date="2022-06" db="EMBL/GenBank/DDBJ databases">
        <authorList>
            <person name="Holder M.E."/>
            <person name="Ajami N.J."/>
            <person name="Petrosino J.F."/>
        </authorList>
    </citation>
    <scope>NUCLEOTIDE SEQUENCE</scope>
    <source>
        <strain evidence="3">RMA 8861</strain>
    </source>
</reference>
<dbReference type="Gene3D" id="1.10.10.2910">
    <property type="match status" value="1"/>
</dbReference>
<dbReference type="Pfam" id="PF06114">
    <property type="entry name" value="Peptidase_M78"/>
    <property type="match status" value="1"/>
</dbReference>
<dbReference type="InterPro" id="IPR010359">
    <property type="entry name" value="IrrE_HExxH"/>
</dbReference>
<evidence type="ECO:0000313" key="4">
    <source>
        <dbReference type="Proteomes" id="UP000280586"/>
    </source>
</evidence>
<dbReference type="KEGG" id="csep:CP523_13330"/>
<name>A0A9N7JNC6_CLOSE</name>
<dbReference type="Proteomes" id="UP001055437">
    <property type="component" value="Chromosome"/>
</dbReference>
<reference evidence="2 4" key="1">
    <citation type="submission" date="2017-09" db="EMBL/GenBank/DDBJ databases">
        <authorList>
            <person name="Thomas P."/>
            <person name="Seyboldt C."/>
        </authorList>
    </citation>
    <scope>NUCLEOTIDE SEQUENCE [LARGE SCALE GENOMIC DNA]</scope>
    <source>
        <strain evidence="2 4">DSM 7534</strain>
    </source>
</reference>
<dbReference type="PANTHER" id="PTHR43236">
    <property type="entry name" value="ANTITOXIN HIGA1"/>
    <property type="match status" value="1"/>
</dbReference>
<evidence type="ECO:0000259" key="1">
    <source>
        <dbReference type="Pfam" id="PF06114"/>
    </source>
</evidence>
<dbReference type="PANTHER" id="PTHR43236:SF1">
    <property type="entry name" value="BLL7220 PROTEIN"/>
    <property type="match status" value="1"/>
</dbReference>
<feature type="domain" description="IrrE N-terminal-like" evidence="1">
    <location>
        <begin position="49"/>
        <end position="161"/>
    </location>
</feature>
<protein>
    <submittedName>
        <fullName evidence="2">ImmA/IrrE family metallo-endopeptidase</fullName>
    </submittedName>
</protein>
<accession>A0A9N7JNC6</accession>
<proteinExistence type="predicted"/>
<evidence type="ECO:0000313" key="3">
    <source>
        <dbReference type="EMBL" id="USS01928.1"/>
    </source>
</evidence>
<gene>
    <name evidence="2" type="ORF">CP523_13330</name>
    <name evidence="3" type="ORF">NH397_05725</name>
</gene>
<dbReference type="EMBL" id="CP099799">
    <property type="protein sequence ID" value="USS01928.1"/>
    <property type="molecule type" value="Genomic_DNA"/>
</dbReference>
<dbReference type="Proteomes" id="UP000280586">
    <property type="component" value="Chromosome"/>
</dbReference>
<dbReference type="GeneID" id="303561668"/>
<dbReference type="InterPro" id="IPR052345">
    <property type="entry name" value="Rad_response_metalloprotease"/>
</dbReference>
<organism evidence="2 4">
    <name type="scientific">Clostridium septicum</name>
    <dbReference type="NCBI Taxonomy" id="1504"/>
    <lineage>
        <taxon>Bacteria</taxon>
        <taxon>Bacillati</taxon>
        <taxon>Bacillota</taxon>
        <taxon>Clostridia</taxon>
        <taxon>Eubacteriales</taxon>
        <taxon>Clostridiaceae</taxon>
        <taxon>Clostridium</taxon>
    </lineage>
</organism>
<dbReference type="AlphaFoldDB" id="A0A9N7JNC6"/>
<evidence type="ECO:0000313" key="5">
    <source>
        <dbReference type="Proteomes" id="UP001055437"/>
    </source>
</evidence>
<dbReference type="EMBL" id="CP023671">
    <property type="protein sequence ID" value="AYE35329.1"/>
    <property type="molecule type" value="Genomic_DNA"/>
</dbReference>
<sequence length="244" mass="28891">MTEDRKEKIEKVAKSIKKKLREEYKVTDFSDPFKVISLLDNYIIIRFKNDKDIQGFTLKKGDFRCIYINSSDFLGRQNYSCWHEFFHCIDDVNEVTISKKGDNSPGEQEAEYFASCMLLDKEEVDRYIREVWGSEKYLNEEALIKIQYRFNVSFGSLKTRLAEIYKNKKYFSYNINSVKNRKKYEDEVLRLGFDLQLISPTNDFCVPSSFINNLRENIMSNRISLDKGNKIVEFLDENGADIKW</sequence>
<keyword evidence="5" id="KW-1185">Reference proteome</keyword>
<dbReference type="OrthoDB" id="42613at2"/>
<evidence type="ECO:0000313" key="2">
    <source>
        <dbReference type="EMBL" id="AYE35329.1"/>
    </source>
</evidence>